<dbReference type="CDD" id="cd04692">
    <property type="entry name" value="NUDIX_Hydrolase"/>
    <property type="match status" value="1"/>
</dbReference>
<dbReference type="InterPro" id="IPR015797">
    <property type="entry name" value="NUDIX_hydrolase-like_dom_sf"/>
</dbReference>
<accession>A0A841Q4G4</accession>
<organism evidence="1 2">
    <name type="scientific">Salirhabdus euzebyi</name>
    <dbReference type="NCBI Taxonomy" id="394506"/>
    <lineage>
        <taxon>Bacteria</taxon>
        <taxon>Bacillati</taxon>
        <taxon>Bacillota</taxon>
        <taxon>Bacilli</taxon>
        <taxon>Bacillales</taxon>
        <taxon>Bacillaceae</taxon>
        <taxon>Salirhabdus</taxon>
    </lineage>
</organism>
<dbReference type="GO" id="GO:0016853">
    <property type="term" value="F:isomerase activity"/>
    <property type="evidence" value="ECO:0007669"/>
    <property type="project" value="UniProtKB-KW"/>
</dbReference>
<dbReference type="Proteomes" id="UP000581688">
    <property type="component" value="Unassembled WGS sequence"/>
</dbReference>
<keyword evidence="2" id="KW-1185">Reference proteome</keyword>
<evidence type="ECO:0000313" key="1">
    <source>
        <dbReference type="EMBL" id="MBB6453277.1"/>
    </source>
</evidence>
<dbReference type="AlphaFoldDB" id="A0A841Q4G4"/>
<dbReference type="EMBL" id="JACHGH010000004">
    <property type="protein sequence ID" value="MBB6453277.1"/>
    <property type="molecule type" value="Genomic_DNA"/>
</dbReference>
<gene>
    <name evidence="1" type="ORF">HNQ94_001725</name>
</gene>
<dbReference type="Gene3D" id="3.90.79.10">
    <property type="entry name" value="Nucleoside Triphosphate Pyrophosphohydrolase"/>
    <property type="match status" value="1"/>
</dbReference>
<dbReference type="RefSeq" id="WP_311771622.1">
    <property type="nucleotide sequence ID" value="NZ_CADDWK010000004.1"/>
</dbReference>
<comment type="caution">
    <text evidence="1">The sequence shown here is derived from an EMBL/GenBank/DDBJ whole genome shotgun (WGS) entry which is preliminary data.</text>
</comment>
<protein>
    <submittedName>
        <fullName evidence="1">Isopentenyldiphosphate isomerase</fullName>
    </submittedName>
</protein>
<dbReference type="SUPFAM" id="SSF55811">
    <property type="entry name" value="Nudix"/>
    <property type="match status" value="1"/>
</dbReference>
<name>A0A841Q4G4_9BACI</name>
<proteinExistence type="predicted"/>
<evidence type="ECO:0000313" key="2">
    <source>
        <dbReference type="Proteomes" id="UP000581688"/>
    </source>
</evidence>
<reference evidence="1 2" key="1">
    <citation type="submission" date="2020-08" db="EMBL/GenBank/DDBJ databases">
        <title>Genomic Encyclopedia of Type Strains, Phase IV (KMG-IV): sequencing the most valuable type-strain genomes for metagenomic binning, comparative biology and taxonomic classification.</title>
        <authorList>
            <person name="Goeker M."/>
        </authorList>
    </citation>
    <scope>NUCLEOTIDE SEQUENCE [LARGE SCALE GENOMIC DNA]</scope>
    <source>
        <strain evidence="1 2">DSM 19612</strain>
    </source>
</reference>
<sequence>MDTERLKIFDDNRNELGVASREDVHKKGFWHETIQCWFISREQDADYIYFQIRSEKKKDYPGMYDITAAGHILANETVEDGVREN</sequence>
<keyword evidence="1" id="KW-0413">Isomerase</keyword>